<dbReference type="InterPro" id="IPR002893">
    <property type="entry name" value="Znf_MYND"/>
</dbReference>
<dbReference type="PANTHER" id="PTHR12197">
    <property type="entry name" value="HISTONE-LYSINE N-METHYLTRANSFERASE SMYD"/>
    <property type="match status" value="1"/>
</dbReference>
<dbReference type="Pfam" id="PF01753">
    <property type="entry name" value="zf-MYND"/>
    <property type="match status" value="1"/>
</dbReference>
<gene>
    <name evidence="6" type="ORF">LPLAT_LOCUS3137</name>
</gene>
<feature type="domain" description="MYND-type" evidence="5">
    <location>
        <begin position="63"/>
        <end position="97"/>
    </location>
</feature>
<accession>A0AAV2NC04</accession>
<dbReference type="Proteomes" id="UP001497644">
    <property type="component" value="Chromosome 12"/>
</dbReference>
<dbReference type="Gene3D" id="1.25.40.10">
    <property type="entry name" value="Tetratricopeptide repeat domain"/>
    <property type="match status" value="1"/>
</dbReference>
<dbReference type="InterPro" id="IPR050869">
    <property type="entry name" value="H3K4_H4K5_MeTrfase"/>
</dbReference>
<dbReference type="EMBL" id="OZ034835">
    <property type="protein sequence ID" value="CAL1677067.1"/>
    <property type="molecule type" value="Genomic_DNA"/>
</dbReference>
<dbReference type="GO" id="GO:0008270">
    <property type="term" value="F:zinc ion binding"/>
    <property type="evidence" value="ECO:0007669"/>
    <property type="project" value="UniProtKB-KW"/>
</dbReference>
<proteinExistence type="predicted"/>
<evidence type="ECO:0000256" key="1">
    <source>
        <dbReference type="ARBA" id="ARBA00022723"/>
    </source>
</evidence>
<keyword evidence="1" id="KW-0479">Metal-binding</keyword>
<dbReference type="Gene3D" id="1.25.40.970">
    <property type="match status" value="1"/>
</dbReference>
<keyword evidence="7" id="KW-1185">Reference proteome</keyword>
<dbReference type="SUPFAM" id="SSF82199">
    <property type="entry name" value="SET domain"/>
    <property type="match status" value="1"/>
</dbReference>
<evidence type="ECO:0000256" key="2">
    <source>
        <dbReference type="ARBA" id="ARBA00022771"/>
    </source>
</evidence>
<dbReference type="PROSITE" id="PS50865">
    <property type="entry name" value="ZF_MYND_2"/>
    <property type="match status" value="1"/>
</dbReference>
<dbReference type="GO" id="GO:0005634">
    <property type="term" value="C:nucleus"/>
    <property type="evidence" value="ECO:0007669"/>
    <property type="project" value="TreeGrafter"/>
</dbReference>
<evidence type="ECO:0000313" key="6">
    <source>
        <dbReference type="EMBL" id="CAL1677067.1"/>
    </source>
</evidence>
<sequence>MRVKNQGCKRVPVSKGTTILYGKPFAYVLRSAMRDERCDHCLRSKPFAFALNSKHRTTRCDNCLKCGKVLKCSACQYVYYCDRSCQRESWPIHKAECEHLKKISPRIVPDAVRLMARIILKLNRSGADEVGYYTEKNFRKFKDLMSHYSDLKKDAKRLEHFTTLCAVLFEFLGGEIMPNTAELMGIYGRMCTNCFNILDLNMNTIGAGIYLGASVMDHSCKPNAVAVFEGTTIIIRTIEDLPSLDWSQIRISYIDLLNSNKDRREELHNSYYFWCDCERCKQVEPMAEAAACPNLSCDSPCLIEADNYCKKCGAKISEEFKDTFREITDFTTKRLEEMKAMAYLDVSKICLKKQKNILHRFNIQHIRTLETAHIAAMNLEYWEDAELYGKELIPGYLLYYGEIHPLTGLLYLTTGKIQLHLEKPKEALKILEKANKVLMITHGDKHSLMREELKPLLYQAIMESNGNTNGV</sequence>
<protein>
    <recommendedName>
        <fullName evidence="5">MYND-type domain-containing protein</fullName>
    </recommendedName>
</protein>
<keyword evidence="3" id="KW-0862">Zinc</keyword>
<dbReference type="PANTHER" id="PTHR12197:SF251">
    <property type="entry name" value="EG:BACR7C10.4 PROTEIN"/>
    <property type="match status" value="1"/>
</dbReference>
<reference evidence="6" key="1">
    <citation type="submission" date="2024-04" db="EMBL/GenBank/DDBJ databases">
        <authorList>
            <consortium name="Molecular Ecology Group"/>
        </authorList>
    </citation>
    <scope>NUCLEOTIDE SEQUENCE</scope>
</reference>
<evidence type="ECO:0000313" key="7">
    <source>
        <dbReference type="Proteomes" id="UP001497644"/>
    </source>
</evidence>
<dbReference type="SUPFAM" id="SSF144232">
    <property type="entry name" value="HIT/MYND zinc finger-like"/>
    <property type="match status" value="1"/>
</dbReference>
<dbReference type="InterPro" id="IPR046341">
    <property type="entry name" value="SET_dom_sf"/>
</dbReference>
<evidence type="ECO:0000259" key="5">
    <source>
        <dbReference type="PROSITE" id="PS50865"/>
    </source>
</evidence>
<evidence type="ECO:0000256" key="4">
    <source>
        <dbReference type="PROSITE-ProRule" id="PRU00134"/>
    </source>
</evidence>
<evidence type="ECO:0000256" key="3">
    <source>
        <dbReference type="ARBA" id="ARBA00022833"/>
    </source>
</evidence>
<dbReference type="InterPro" id="IPR011990">
    <property type="entry name" value="TPR-like_helical_dom_sf"/>
</dbReference>
<name>A0AAV2NC04_9HYME</name>
<dbReference type="Gene3D" id="1.10.220.160">
    <property type="match status" value="1"/>
</dbReference>
<dbReference type="AlphaFoldDB" id="A0AAV2NC04"/>
<keyword evidence="2 4" id="KW-0863">Zinc-finger</keyword>
<dbReference type="Gene3D" id="6.10.140.2220">
    <property type="match status" value="1"/>
</dbReference>
<organism evidence="6 7">
    <name type="scientific">Lasius platythorax</name>
    <dbReference type="NCBI Taxonomy" id="488582"/>
    <lineage>
        <taxon>Eukaryota</taxon>
        <taxon>Metazoa</taxon>
        <taxon>Ecdysozoa</taxon>
        <taxon>Arthropoda</taxon>
        <taxon>Hexapoda</taxon>
        <taxon>Insecta</taxon>
        <taxon>Pterygota</taxon>
        <taxon>Neoptera</taxon>
        <taxon>Endopterygota</taxon>
        <taxon>Hymenoptera</taxon>
        <taxon>Apocrita</taxon>
        <taxon>Aculeata</taxon>
        <taxon>Formicoidea</taxon>
        <taxon>Formicidae</taxon>
        <taxon>Formicinae</taxon>
        <taxon>Lasius</taxon>
        <taxon>Lasius</taxon>
    </lineage>
</organism>
<dbReference type="Gene3D" id="2.170.270.10">
    <property type="entry name" value="SET domain"/>
    <property type="match status" value="1"/>
</dbReference>